<dbReference type="Proteomes" id="UP000827092">
    <property type="component" value="Unassembled WGS sequence"/>
</dbReference>
<proteinExistence type="predicted"/>
<keyword evidence="3" id="KW-1185">Reference proteome</keyword>
<protein>
    <submittedName>
        <fullName evidence="2">Uncharacterized protein</fullName>
    </submittedName>
</protein>
<dbReference type="EMBL" id="JAFNEN010000002">
    <property type="protein sequence ID" value="KAG8201832.1"/>
    <property type="molecule type" value="Genomic_DNA"/>
</dbReference>
<name>A0AAV6VYX8_9ARAC</name>
<sequence>MFHNAQKTHLPNREHLLNDSNSGVQTTFKNVLILQPEITQGVPSITARDLDPLIVGDTPPPLTSSG</sequence>
<feature type="region of interest" description="Disordered" evidence="1">
    <location>
        <begin position="1"/>
        <end position="21"/>
    </location>
</feature>
<feature type="region of interest" description="Disordered" evidence="1">
    <location>
        <begin position="45"/>
        <end position="66"/>
    </location>
</feature>
<evidence type="ECO:0000313" key="2">
    <source>
        <dbReference type="EMBL" id="KAG8201832.1"/>
    </source>
</evidence>
<dbReference type="AlphaFoldDB" id="A0AAV6VYX8"/>
<evidence type="ECO:0000313" key="3">
    <source>
        <dbReference type="Proteomes" id="UP000827092"/>
    </source>
</evidence>
<reference evidence="2 3" key="1">
    <citation type="journal article" date="2022" name="Nat. Ecol. Evol.">
        <title>A masculinizing supergene underlies an exaggerated male reproductive morph in a spider.</title>
        <authorList>
            <person name="Hendrickx F."/>
            <person name="De Corte Z."/>
            <person name="Sonet G."/>
            <person name="Van Belleghem S.M."/>
            <person name="Kostlbacher S."/>
            <person name="Vangestel C."/>
        </authorList>
    </citation>
    <scope>NUCLEOTIDE SEQUENCE [LARGE SCALE GENOMIC DNA]</scope>
    <source>
        <strain evidence="2">W744_W776</strain>
    </source>
</reference>
<gene>
    <name evidence="2" type="ORF">JTE90_027312</name>
</gene>
<organism evidence="2 3">
    <name type="scientific">Oedothorax gibbosus</name>
    <dbReference type="NCBI Taxonomy" id="931172"/>
    <lineage>
        <taxon>Eukaryota</taxon>
        <taxon>Metazoa</taxon>
        <taxon>Ecdysozoa</taxon>
        <taxon>Arthropoda</taxon>
        <taxon>Chelicerata</taxon>
        <taxon>Arachnida</taxon>
        <taxon>Araneae</taxon>
        <taxon>Araneomorphae</taxon>
        <taxon>Entelegynae</taxon>
        <taxon>Araneoidea</taxon>
        <taxon>Linyphiidae</taxon>
        <taxon>Erigoninae</taxon>
        <taxon>Oedothorax</taxon>
    </lineage>
</organism>
<evidence type="ECO:0000256" key="1">
    <source>
        <dbReference type="SAM" id="MobiDB-lite"/>
    </source>
</evidence>
<accession>A0AAV6VYX8</accession>
<comment type="caution">
    <text evidence="2">The sequence shown here is derived from an EMBL/GenBank/DDBJ whole genome shotgun (WGS) entry which is preliminary data.</text>
</comment>